<accession>A0A0W8I5H2</accession>
<dbReference type="EMBL" id="LQBL01000028">
    <property type="protein sequence ID" value="KUG53479.1"/>
    <property type="molecule type" value="Genomic_DNA"/>
</dbReference>
<evidence type="ECO:0008006" key="8">
    <source>
        <dbReference type="Google" id="ProtNLM"/>
    </source>
</evidence>
<sequence length="1093" mass="117696">MSPNLSAAGWVLRVGDADLRAEVGELTLARGRGYADAGHVRTLVTGPDGGALVGTVVGSGGRVYQTVVRVHDRDIVVWSGQCSCPVVQDCKHAVAVLLTARARLRSDPPAAPGWEAALAPLVRPAPDTGATRHRLGLQVSLTRGPGGREESARVTLAPVRPGRSKPWVGQGVGWDDLTNRWSGAEVDPEHRALLGQLAALGRSSGFGYFYASAKELPLGAIGAVAWPVLRQVQEAGIPLVAGQGVAGVELGEGSAAVGLDLVRGDDGALTLAPEVDLDGAPPTGGRRFLVGRPAHGLGWVDAEDRLTLWPLRGSVPEPVAGLLEGATSLEVPPDQVGRFLARYYPALARHVGLTSSDGSVVTAADRPPRLRLEVTPEPGHVLHLRWTFGYAVPTVEGEPDTVVVGLDGGPEELARDEEAEQAAVAAVLPLLETSPAVFANGPAGSVRLRPRSVLTGLATARFAGEVLPALQQHEGLDVLVHGELATYEEAAEDPVVHLTTTEAGEGDWFDLHVSVTVDGQEVPFEQLFAALAAGQDVLLLDSGLWLRLDQPELRTLRRLIEEARELVEDEDDASLLRLTPYQAGLWEELVELGVVQEQGGRWAERVDALLAIGDGDRGHVVAPPDLRATLRPYQLEGYRWLCALWDAGLGGILADDMGLGKTLQALAMVVRAEHRADLAEGPVLVVAPTSVVTAWAEQAERFAPHLRTATITATRRRRGTDLASAVGAADLVITSYTLLRLEAEDYRAMPWSAAVLDEAQVVKNRRSATYQAVRRLGASRTFAMTGTPLENTLMDLWSMTSLAAPGLFPRPEAFTQRYRTPIESGSAPEELARLRRRIRPFLLRRTKAQVAADLPDKIEQTLAVDLHPAHRRIYDQHLQRERQRVLGLLADLDKNRVKILRALTMLRQLSLDPALLDEAHAGLATSAKVTAVVERLTALAAEGHRALVFSSFTSYLALVRDALDASGIGYVYLDGRTRDRAARIASFREGEQPAFLISLKAGGVGLTLTEADYVFVLDPWWNPAAEAQAVDRTHRIGQHRTVHVYRLVSTGTIEEKVVALQERKRRLFTSVVDAGEFGSAVVTAEDIRGLLEG</sequence>
<dbReference type="InterPro" id="IPR027417">
    <property type="entry name" value="P-loop_NTPase"/>
</dbReference>
<dbReference type="Pfam" id="PF00176">
    <property type="entry name" value="SNF2-rel_dom"/>
    <property type="match status" value="1"/>
</dbReference>
<organism evidence="6 7">
    <name type="scientific">Serinicoccus chungangensis</name>
    <dbReference type="NCBI Taxonomy" id="767452"/>
    <lineage>
        <taxon>Bacteria</taxon>
        <taxon>Bacillati</taxon>
        <taxon>Actinomycetota</taxon>
        <taxon>Actinomycetes</taxon>
        <taxon>Micrococcales</taxon>
        <taxon>Ornithinimicrobiaceae</taxon>
        <taxon>Serinicoccus</taxon>
    </lineage>
</organism>
<dbReference type="CDD" id="cd18012">
    <property type="entry name" value="DEXQc_arch_SWI2_SNF2"/>
    <property type="match status" value="1"/>
</dbReference>
<dbReference type="InterPro" id="IPR007527">
    <property type="entry name" value="Znf_SWIM"/>
</dbReference>
<dbReference type="OrthoDB" id="9760715at2"/>
<dbReference type="PANTHER" id="PTHR10799">
    <property type="entry name" value="SNF2/RAD54 HELICASE FAMILY"/>
    <property type="match status" value="1"/>
</dbReference>
<dbReference type="GO" id="GO:0008270">
    <property type="term" value="F:zinc ion binding"/>
    <property type="evidence" value="ECO:0007669"/>
    <property type="project" value="UniProtKB-KW"/>
</dbReference>
<reference evidence="6 7" key="1">
    <citation type="submission" date="2015-12" db="EMBL/GenBank/DDBJ databases">
        <title>Serinicoccus chungangenesis strain CD08_5 genome sequencing and assembly.</title>
        <authorList>
            <person name="Chander A.M."/>
            <person name="Kaur G."/>
            <person name="Nair G.R."/>
            <person name="Dhawan D.K."/>
            <person name="Kochhar R.K."/>
            <person name="Mayilraj S."/>
            <person name="Bhadada S.K."/>
        </authorList>
    </citation>
    <scope>NUCLEOTIDE SEQUENCE [LARGE SCALE GENOMIC DNA]</scope>
    <source>
        <strain evidence="6 7">CD08_5</strain>
    </source>
</reference>
<protein>
    <recommendedName>
        <fullName evidence="8">Helicase SNF2</fullName>
    </recommendedName>
</protein>
<evidence type="ECO:0000256" key="2">
    <source>
        <dbReference type="PROSITE-ProRule" id="PRU00325"/>
    </source>
</evidence>
<keyword evidence="2" id="KW-0863">Zinc-finger</keyword>
<dbReference type="CDD" id="cd18793">
    <property type="entry name" value="SF2_C_SNF"/>
    <property type="match status" value="1"/>
</dbReference>
<gene>
    <name evidence="6" type="ORF">AVL62_01410</name>
</gene>
<evidence type="ECO:0000313" key="6">
    <source>
        <dbReference type="EMBL" id="KUG53479.1"/>
    </source>
</evidence>
<dbReference type="PROSITE" id="PS50966">
    <property type="entry name" value="ZF_SWIM"/>
    <property type="match status" value="1"/>
</dbReference>
<evidence type="ECO:0000259" key="4">
    <source>
        <dbReference type="PROSITE" id="PS51192"/>
    </source>
</evidence>
<feature type="domain" description="Helicase ATP-binding" evidence="4">
    <location>
        <begin position="642"/>
        <end position="806"/>
    </location>
</feature>
<name>A0A0W8I5H2_9MICO</name>
<evidence type="ECO:0000256" key="1">
    <source>
        <dbReference type="ARBA" id="ARBA00022801"/>
    </source>
</evidence>
<dbReference type="Gene3D" id="3.40.50.300">
    <property type="entry name" value="P-loop containing nucleotide triphosphate hydrolases"/>
    <property type="match status" value="1"/>
</dbReference>
<comment type="caution">
    <text evidence="6">The sequence shown here is derived from an EMBL/GenBank/DDBJ whole genome shotgun (WGS) entry which is preliminary data.</text>
</comment>
<dbReference type="InterPro" id="IPR001650">
    <property type="entry name" value="Helicase_C-like"/>
</dbReference>
<keyword evidence="2" id="KW-0479">Metal-binding</keyword>
<dbReference type="GO" id="GO:0005524">
    <property type="term" value="F:ATP binding"/>
    <property type="evidence" value="ECO:0007669"/>
    <property type="project" value="InterPro"/>
</dbReference>
<evidence type="ECO:0000259" key="3">
    <source>
        <dbReference type="PROSITE" id="PS50966"/>
    </source>
</evidence>
<dbReference type="Proteomes" id="UP000054837">
    <property type="component" value="Unassembled WGS sequence"/>
</dbReference>
<dbReference type="SUPFAM" id="SSF52540">
    <property type="entry name" value="P-loop containing nucleoside triphosphate hydrolases"/>
    <property type="match status" value="2"/>
</dbReference>
<keyword evidence="2" id="KW-0862">Zinc</keyword>
<evidence type="ECO:0000313" key="7">
    <source>
        <dbReference type="Proteomes" id="UP000054837"/>
    </source>
</evidence>
<dbReference type="InterPro" id="IPR014001">
    <property type="entry name" value="Helicase_ATP-bd"/>
</dbReference>
<evidence type="ECO:0000259" key="5">
    <source>
        <dbReference type="PROSITE" id="PS51194"/>
    </source>
</evidence>
<dbReference type="PROSITE" id="PS51192">
    <property type="entry name" value="HELICASE_ATP_BIND_1"/>
    <property type="match status" value="1"/>
</dbReference>
<dbReference type="GO" id="GO:0016787">
    <property type="term" value="F:hydrolase activity"/>
    <property type="evidence" value="ECO:0007669"/>
    <property type="project" value="UniProtKB-KW"/>
</dbReference>
<dbReference type="SMART" id="SM00487">
    <property type="entry name" value="DEXDc"/>
    <property type="match status" value="1"/>
</dbReference>
<dbReference type="InterPro" id="IPR000330">
    <property type="entry name" value="SNF2_N"/>
</dbReference>
<keyword evidence="7" id="KW-1185">Reference proteome</keyword>
<dbReference type="AlphaFoldDB" id="A0A0W8I5H2"/>
<feature type="domain" description="SWIM-type" evidence="3">
    <location>
        <begin position="64"/>
        <end position="101"/>
    </location>
</feature>
<dbReference type="Gene3D" id="3.40.50.10810">
    <property type="entry name" value="Tandem AAA-ATPase domain"/>
    <property type="match status" value="1"/>
</dbReference>
<dbReference type="InterPro" id="IPR049730">
    <property type="entry name" value="SNF2/RAD54-like_C"/>
</dbReference>
<dbReference type="InterPro" id="IPR038718">
    <property type="entry name" value="SNF2-like_sf"/>
</dbReference>
<dbReference type="PROSITE" id="PS51194">
    <property type="entry name" value="HELICASE_CTER"/>
    <property type="match status" value="1"/>
</dbReference>
<feature type="domain" description="Helicase C-terminal" evidence="5">
    <location>
        <begin position="931"/>
        <end position="1088"/>
    </location>
</feature>
<keyword evidence="1" id="KW-0378">Hydrolase</keyword>
<dbReference type="SMART" id="SM00490">
    <property type="entry name" value="HELICc"/>
    <property type="match status" value="1"/>
</dbReference>
<dbReference type="Pfam" id="PF00271">
    <property type="entry name" value="Helicase_C"/>
    <property type="match status" value="1"/>
</dbReference>
<dbReference type="RefSeq" id="WP_058891488.1">
    <property type="nucleotide sequence ID" value="NZ_LQBL01000028.1"/>
</dbReference>
<dbReference type="STRING" id="767452.AVL62_01410"/>
<proteinExistence type="predicted"/>